<dbReference type="Proteomes" id="UP000033588">
    <property type="component" value="Unassembled WGS sequence"/>
</dbReference>
<dbReference type="SUPFAM" id="SSF53850">
    <property type="entry name" value="Periplasmic binding protein-like II"/>
    <property type="match status" value="1"/>
</dbReference>
<evidence type="ECO:0000256" key="1">
    <source>
        <dbReference type="ARBA" id="ARBA00010333"/>
    </source>
</evidence>
<sequence>MAVRGLMVMAFAMFCSFVQAGGGSAAPPSVIHLASEDWEDYTAADGHGLGWDVLRQVFEPAGVKVDIRTEPYLRSLGLAERGEVDACVGSYRDESEGVLYPHWSFDTDHIYALGLASSPVPTPQTLGNYRLAWVRGYDYQDYLPNVRHFDEVQRRTGIVSMLIHNRADFYIDALTEVDYVINRAKDPSQLRRTHIAELPLYLCFAKTPKARTLMALFDQRMEQLVKRGELKPIFERWKQPYPFDSNASQSR</sequence>
<protein>
    <submittedName>
        <fullName evidence="3">ABC transporter substrate-binding protein</fullName>
    </submittedName>
</protein>
<evidence type="ECO:0000256" key="2">
    <source>
        <dbReference type="SAM" id="SignalP"/>
    </source>
</evidence>
<reference evidence="3 4" key="1">
    <citation type="submission" date="2015-03" db="EMBL/GenBank/DDBJ databases">
        <title>Comparative genomics of Pseudomonas insights into diversity of traits involved in vanlence and defense.</title>
        <authorList>
            <person name="Qin Y."/>
        </authorList>
    </citation>
    <scope>NUCLEOTIDE SEQUENCE [LARGE SCALE GENOMIC DNA]</scope>
    <source>
        <strain evidence="3 4">C8</strain>
    </source>
</reference>
<dbReference type="AlphaFoldDB" id="A0A0F4TIB6"/>
<dbReference type="Gene3D" id="3.40.190.10">
    <property type="entry name" value="Periplasmic binding protein-like II"/>
    <property type="match status" value="2"/>
</dbReference>
<keyword evidence="2" id="KW-0732">Signal</keyword>
<dbReference type="PANTHER" id="PTHR35936">
    <property type="entry name" value="MEMBRANE-BOUND LYTIC MUREIN TRANSGLYCOSYLASE F"/>
    <property type="match status" value="1"/>
</dbReference>
<feature type="signal peptide" evidence="2">
    <location>
        <begin position="1"/>
        <end position="20"/>
    </location>
</feature>
<dbReference type="PATRIC" id="fig|294.132.peg.2609"/>
<feature type="chain" id="PRO_5002479010" evidence="2">
    <location>
        <begin position="21"/>
        <end position="251"/>
    </location>
</feature>
<evidence type="ECO:0000313" key="3">
    <source>
        <dbReference type="EMBL" id="KJZ44163.1"/>
    </source>
</evidence>
<proteinExistence type="inferred from homology"/>
<accession>A0A0F4TIB6</accession>
<organism evidence="3 4">
    <name type="scientific">Pseudomonas fluorescens</name>
    <dbReference type="NCBI Taxonomy" id="294"/>
    <lineage>
        <taxon>Bacteria</taxon>
        <taxon>Pseudomonadati</taxon>
        <taxon>Pseudomonadota</taxon>
        <taxon>Gammaproteobacteria</taxon>
        <taxon>Pseudomonadales</taxon>
        <taxon>Pseudomonadaceae</taxon>
        <taxon>Pseudomonas</taxon>
    </lineage>
</organism>
<gene>
    <name evidence="3" type="ORF">VC35_17220</name>
</gene>
<name>A0A0F4TIB6_PSEFL</name>
<comment type="similarity">
    <text evidence="1">Belongs to the bacterial solute-binding protein 3 family.</text>
</comment>
<dbReference type="OrthoDB" id="5765098at2"/>
<evidence type="ECO:0000313" key="4">
    <source>
        <dbReference type="Proteomes" id="UP000033588"/>
    </source>
</evidence>
<dbReference type="RefSeq" id="WP_046041644.1">
    <property type="nucleotide sequence ID" value="NZ_LACC01000022.1"/>
</dbReference>
<dbReference type="PANTHER" id="PTHR35936:SF6">
    <property type="entry name" value="AMINO ACID ABC TRANSPORTER SUBSTRATE-BINDING PAAT FAMILY PROTEIN"/>
    <property type="match status" value="1"/>
</dbReference>
<dbReference type="EMBL" id="LACC01000022">
    <property type="protein sequence ID" value="KJZ44163.1"/>
    <property type="molecule type" value="Genomic_DNA"/>
</dbReference>
<comment type="caution">
    <text evidence="3">The sequence shown here is derived from an EMBL/GenBank/DDBJ whole genome shotgun (WGS) entry which is preliminary data.</text>
</comment>